<evidence type="ECO:0000256" key="3">
    <source>
        <dbReference type="PROSITE-ProRule" id="PRU00169"/>
    </source>
</evidence>
<organism evidence="6 7">
    <name type="scientific">Zooshikella harenae</name>
    <dbReference type="NCBI Taxonomy" id="2827238"/>
    <lineage>
        <taxon>Bacteria</taxon>
        <taxon>Pseudomonadati</taxon>
        <taxon>Pseudomonadota</taxon>
        <taxon>Gammaproteobacteria</taxon>
        <taxon>Oceanospirillales</taxon>
        <taxon>Zooshikellaceae</taxon>
        <taxon>Zooshikella</taxon>
    </lineage>
</organism>
<proteinExistence type="predicted"/>
<evidence type="ECO:0000259" key="5">
    <source>
        <dbReference type="PROSITE" id="PS50887"/>
    </source>
</evidence>
<dbReference type="Pfam" id="PF00072">
    <property type="entry name" value="Response_reg"/>
    <property type="match status" value="2"/>
</dbReference>
<comment type="catalytic activity">
    <reaction evidence="2">
        <text>2 GTP = 3',3'-c-di-GMP + 2 diphosphate</text>
        <dbReference type="Rhea" id="RHEA:24898"/>
        <dbReference type="ChEBI" id="CHEBI:33019"/>
        <dbReference type="ChEBI" id="CHEBI:37565"/>
        <dbReference type="ChEBI" id="CHEBI:58805"/>
        <dbReference type="EC" id="2.7.7.65"/>
    </reaction>
</comment>
<dbReference type="SMART" id="SM00267">
    <property type="entry name" value="GGDEF"/>
    <property type="match status" value="1"/>
</dbReference>
<dbReference type="PANTHER" id="PTHR45138">
    <property type="entry name" value="REGULATORY COMPONENTS OF SENSORY TRANSDUCTION SYSTEM"/>
    <property type="match status" value="1"/>
</dbReference>
<feature type="domain" description="Response regulatory" evidence="4">
    <location>
        <begin position="127"/>
        <end position="244"/>
    </location>
</feature>
<keyword evidence="6" id="KW-0548">Nucleotidyltransferase</keyword>
<feature type="domain" description="GGDEF" evidence="5">
    <location>
        <begin position="287"/>
        <end position="417"/>
    </location>
</feature>
<comment type="caution">
    <text evidence="6">The sequence shown here is derived from an EMBL/GenBank/DDBJ whole genome shotgun (WGS) entry which is preliminary data.</text>
</comment>
<dbReference type="GO" id="GO:0052621">
    <property type="term" value="F:diguanylate cyclase activity"/>
    <property type="evidence" value="ECO:0007669"/>
    <property type="project" value="UniProtKB-EC"/>
</dbReference>
<keyword evidence="3" id="KW-0597">Phosphoprotein</keyword>
<sequence>MAESILIVEDSPIVLKIMQHLLEKHQIFFPVFVATYGEAEIFLESQEHPFFAAVVDLNLPDAPHGEIVDLVLSYQIPCIVLSGSYDDQRRIQLQDKGIVDYIVKESRVSYEFVIKLLERLVKNQHVKILVADDSKSSRSFCKKALHLHLYQMLEAETGLQALNILHEQPDIKMLIVDYNMPEMDGYELVKTIRHKDNNKSLCIIGVSGMESGSLSARFIKMGANDFLKKPFYQEELHCRVMHNIEEMELIAKIQDTANRDYLTGLFNRRYFVAKAEEYLQTALQENRHLSFALLDIDFFKGINDRYGHDVGDQVLKKMGLLLAEKFRRFLVARLGGEEFCILMPGMDIEHSAQLLSGFKNYISDQSIDIENETLSFTISIGVTEKLKPTLLEMMTEADRLLYRAKEAGRNLVITSDAYIDADDE</sequence>
<dbReference type="InterPro" id="IPR043128">
    <property type="entry name" value="Rev_trsase/Diguanyl_cyclase"/>
</dbReference>
<dbReference type="Proteomes" id="UP000690515">
    <property type="component" value="Unassembled WGS sequence"/>
</dbReference>
<reference evidence="6 7" key="1">
    <citation type="submission" date="2021-04" db="EMBL/GenBank/DDBJ databases">
        <authorList>
            <person name="Pira H."/>
            <person name="Risdian C."/>
            <person name="Wink J."/>
        </authorList>
    </citation>
    <scope>NUCLEOTIDE SEQUENCE [LARGE SCALE GENOMIC DNA]</scope>
    <source>
        <strain evidence="6 7">WH53</strain>
    </source>
</reference>
<dbReference type="InterPro" id="IPR001789">
    <property type="entry name" value="Sig_transdc_resp-reg_receiver"/>
</dbReference>
<evidence type="ECO:0000259" key="4">
    <source>
        <dbReference type="PROSITE" id="PS50110"/>
    </source>
</evidence>
<keyword evidence="7" id="KW-1185">Reference proteome</keyword>
<dbReference type="SUPFAM" id="SSF52172">
    <property type="entry name" value="CheY-like"/>
    <property type="match status" value="2"/>
</dbReference>
<dbReference type="InterPro" id="IPR050469">
    <property type="entry name" value="Diguanylate_Cyclase"/>
</dbReference>
<dbReference type="CDD" id="cd01949">
    <property type="entry name" value="GGDEF"/>
    <property type="match status" value="1"/>
</dbReference>
<feature type="modified residue" description="4-aspartylphosphate" evidence="3">
    <location>
        <position position="177"/>
    </location>
</feature>
<protein>
    <recommendedName>
        <fullName evidence="1">diguanylate cyclase</fullName>
        <ecNumber evidence="1">2.7.7.65</ecNumber>
    </recommendedName>
</protein>
<dbReference type="PROSITE" id="PS50887">
    <property type="entry name" value="GGDEF"/>
    <property type="match status" value="1"/>
</dbReference>
<feature type="modified residue" description="4-aspartylphosphate" evidence="3">
    <location>
        <position position="56"/>
    </location>
</feature>
<dbReference type="InterPro" id="IPR000160">
    <property type="entry name" value="GGDEF_dom"/>
</dbReference>
<evidence type="ECO:0000313" key="6">
    <source>
        <dbReference type="EMBL" id="MBU2711842.1"/>
    </source>
</evidence>
<gene>
    <name evidence="6" type="ORF">KCG35_12300</name>
</gene>
<dbReference type="Pfam" id="PF00990">
    <property type="entry name" value="GGDEF"/>
    <property type="match status" value="1"/>
</dbReference>
<dbReference type="EC" id="2.7.7.65" evidence="1"/>
<keyword evidence="6" id="KW-0808">Transferase</keyword>
<dbReference type="NCBIfam" id="TIGR00254">
    <property type="entry name" value="GGDEF"/>
    <property type="match status" value="1"/>
</dbReference>
<dbReference type="InterPro" id="IPR011006">
    <property type="entry name" value="CheY-like_superfamily"/>
</dbReference>
<dbReference type="InterPro" id="IPR029787">
    <property type="entry name" value="Nucleotide_cyclase"/>
</dbReference>
<accession>A0ABS5ZCQ5</accession>
<dbReference type="RefSeq" id="WP_215819995.1">
    <property type="nucleotide sequence ID" value="NZ_JAGSOY010000025.1"/>
</dbReference>
<dbReference type="Gene3D" id="3.40.50.2300">
    <property type="match status" value="2"/>
</dbReference>
<evidence type="ECO:0000256" key="1">
    <source>
        <dbReference type="ARBA" id="ARBA00012528"/>
    </source>
</evidence>
<evidence type="ECO:0000256" key="2">
    <source>
        <dbReference type="ARBA" id="ARBA00034247"/>
    </source>
</evidence>
<name>A0ABS5ZCQ5_9GAMM</name>
<dbReference type="PANTHER" id="PTHR45138:SF9">
    <property type="entry name" value="DIGUANYLATE CYCLASE DGCM-RELATED"/>
    <property type="match status" value="1"/>
</dbReference>
<evidence type="ECO:0000313" key="7">
    <source>
        <dbReference type="Proteomes" id="UP000690515"/>
    </source>
</evidence>
<dbReference type="PROSITE" id="PS50110">
    <property type="entry name" value="RESPONSE_REGULATORY"/>
    <property type="match status" value="2"/>
</dbReference>
<feature type="domain" description="Response regulatory" evidence="4">
    <location>
        <begin position="4"/>
        <end position="119"/>
    </location>
</feature>
<dbReference type="SUPFAM" id="SSF55073">
    <property type="entry name" value="Nucleotide cyclase"/>
    <property type="match status" value="1"/>
</dbReference>
<dbReference type="SMART" id="SM00448">
    <property type="entry name" value="REC"/>
    <property type="match status" value="2"/>
</dbReference>
<dbReference type="EMBL" id="JAGSOY010000025">
    <property type="protein sequence ID" value="MBU2711842.1"/>
    <property type="molecule type" value="Genomic_DNA"/>
</dbReference>
<dbReference type="Gene3D" id="3.30.70.270">
    <property type="match status" value="1"/>
</dbReference>